<dbReference type="PANTHER" id="PTHR36313">
    <property type="entry name" value="ROOT MERISTEM GROWTH FACTOR 2"/>
    <property type="match status" value="1"/>
</dbReference>
<dbReference type="GO" id="GO:0008284">
    <property type="term" value="P:positive regulation of cell population proliferation"/>
    <property type="evidence" value="ECO:0007669"/>
    <property type="project" value="TreeGrafter"/>
</dbReference>
<protein>
    <submittedName>
        <fullName evidence="1">Uncharacterized protein</fullName>
    </submittedName>
</protein>
<keyword evidence="2" id="KW-1185">Reference proteome</keyword>
<dbReference type="Gramene" id="KVH97534">
    <property type="protein sequence ID" value="KVH97534"/>
    <property type="gene ID" value="Ccrd_000361"/>
</dbReference>
<dbReference type="GO" id="GO:0005615">
    <property type="term" value="C:extracellular space"/>
    <property type="evidence" value="ECO:0007669"/>
    <property type="project" value="TreeGrafter"/>
</dbReference>
<dbReference type="GO" id="GO:0010628">
    <property type="term" value="P:positive regulation of gene expression"/>
    <property type="evidence" value="ECO:0007669"/>
    <property type="project" value="TreeGrafter"/>
</dbReference>
<gene>
    <name evidence="1" type="ORF">Ccrd_000361</name>
</gene>
<dbReference type="Proteomes" id="UP000243975">
    <property type="component" value="Unassembled WGS sequence"/>
</dbReference>
<dbReference type="GO" id="GO:0008083">
    <property type="term" value="F:growth factor activity"/>
    <property type="evidence" value="ECO:0007669"/>
    <property type="project" value="InterPro"/>
</dbReference>
<reference evidence="1 2" key="1">
    <citation type="journal article" date="2016" name="Sci. Rep.">
        <title>The genome sequence of the outbreeding globe artichoke constructed de novo incorporating a phase-aware low-pass sequencing strategy of F1 progeny.</title>
        <authorList>
            <person name="Scaglione D."/>
            <person name="Reyes-Chin-Wo S."/>
            <person name="Acquadro A."/>
            <person name="Froenicke L."/>
            <person name="Portis E."/>
            <person name="Beitel C."/>
            <person name="Tirone M."/>
            <person name="Mauro R."/>
            <person name="Lo Monaco A."/>
            <person name="Mauromicale G."/>
            <person name="Faccioli P."/>
            <person name="Cattivelli L."/>
            <person name="Rieseberg L."/>
            <person name="Michelmore R."/>
            <person name="Lanteri S."/>
        </authorList>
    </citation>
    <scope>NUCLEOTIDE SEQUENCE [LARGE SCALE GENOMIC DNA]</scope>
    <source>
        <strain evidence="1">2C</strain>
    </source>
</reference>
<dbReference type="GO" id="GO:0030154">
    <property type="term" value="P:cell differentiation"/>
    <property type="evidence" value="ECO:0007669"/>
    <property type="project" value="TreeGrafter"/>
</dbReference>
<evidence type="ECO:0000313" key="2">
    <source>
        <dbReference type="Proteomes" id="UP000243975"/>
    </source>
</evidence>
<evidence type="ECO:0000313" key="1">
    <source>
        <dbReference type="EMBL" id="KVH97534.1"/>
    </source>
</evidence>
<accession>A0A103XV99</accession>
<proteinExistence type="predicted"/>
<sequence>MAASMMGEKRAGFVGASDEEVRPKNVYAVAAAAAAREKTLRGRKMVVDKTIMVDMKAKMNAMARGKQTGFGRIRLSESRNVNFVAFTEDYHSPRHHPPKNN</sequence>
<dbReference type="GO" id="GO:0010082">
    <property type="term" value="P:regulation of root meristem growth"/>
    <property type="evidence" value="ECO:0007669"/>
    <property type="project" value="InterPro"/>
</dbReference>
<name>A0A103XV99_CYNCS</name>
<organism evidence="1 2">
    <name type="scientific">Cynara cardunculus var. scolymus</name>
    <name type="common">Globe artichoke</name>
    <name type="synonym">Cynara scolymus</name>
    <dbReference type="NCBI Taxonomy" id="59895"/>
    <lineage>
        <taxon>Eukaryota</taxon>
        <taxon>Viridiplantae</taxon>
        <taxon>Streptophyta</taxon>
        <taxon>Embryophyta</taxon>
        <taxon>Tracheophyta</taxon>
        <taxon>Spermatophyta</taxon>
        <taxon>Magnoliopsida</taxon>
        <taxon>eudicotyledons</taxon>
        <taxon>Gunneridae</taxon>
        <taxon>Pentapetalae</taxon>
        <taxon>asterids</taxon>
        <taxon>campanulids</taxon>
        <taxon>Asterales</taxon>
        <taxon>Asteraceae</taxon>
        <taxon>Carduoideae</taxon>
        <taxon>Cardueae</taxon>
        <taxon>Carduinae</taxon>
        <taxon>Cynara</taxon>
    </lineage>
</organism>
<dbReference type="EMBL" id="LEKV01003826">
    <property type="protein sequence ID" value="KVH97534.1"/>
    <property type="molecule type" value="Genomic_DNA"/>
</dbReference>
<dbReference type="InterPro" id="IPR038804">
    <property type="entry name" value="RGF3"/>
</dbReference>
<dbReference type="OMA" id="FTEDYHK"/>
<comment type="caution">
    <text evidence="1">The sequence shown here is derived from an EMBL/GenBank/DDBJ whole genome shotgun (WGS) entry which is preliminary data.</text>
</comment>
<dbReference type="AlphaFoldDB" id="A0A103XV99"/>
<dbReference type="PANTHER" id="PTHR36313:SF1">
    <property type="entry name" value="PROTEIN GOLVEN 11-RELATED"/>
    <property type="match status" value="1"/>
</dbReference>